<dbReference type="RefSeq" id="WP_188981488.1">
    <property type="nucleotide sequence ID" value="NZ_BMPO01000001.1"/>
</dbReference>
<dbReference type="Pfam" id="PF06057">
    <property type="entry name" value="VirJ"/>
    <property type="match status" value="1"/>
</dbReference>
<accession>A0A917USD0</accession>
<dbReference type="SUPFAM" id="SSF53474">
    <property type="entry name" value="alpha/beta-Hydrolases"/>
    <property type="match status" value="1"/>
</dbReference>
<reference evidence="2" key="2">
    <citation type="submission" date="2020-09" db="EMBL/GenBank/DDBJ databases">
        <authorList>
            <person name="Sun Q."/>
            <person name="Ohkuma M."/>
        </authorList>
    </citation>
    <scope>NUCLEOTIDE SEQUENCE</scope>
    <source>
        <strain evidence="2">JCM 30078</strain>
    </source>
</reference>
<dbReference type="InterPro" id="IPR010333">
    <property type="entry name" value="VirJ"/>
</dbReference>
<dbReference type="Proteomes" id="UP000635983">
    <property type="component" value="Unassembled WGS sequence"/>
</dbReference>
<feature type="domain" description="Bacterial virulence" evidence="1">
    <location>
        <begin position="227"/>
        <end position="414"/>
    </location>
</feature>
<evidence type="ECO:0000313" key="3">
    <source>
        <dbReference type="Proteomes" id="UP000635983"/>
    </source>
</evidence>
<sequence>MRKVLMVLVVLLVAAFLTARWWAQRWPTEAGVQKLEGGYSLAIPAGEPHRYVIVASPTDQQLSESDLLSLSQQTGARLLQFTLPEGQNCAANQQRLSAAIEQLGRAPDWVAGIGAGGALAWRWLANQRDHRNALSVGLQIEKADCDAALPKSASKGRWHLVWNDNPGSETAVFVRNQPNAETTISDYGTSLKALLLDGLRQQLQGRQSNVPTIEITPEKPDAARASTVTIFYSGDGGWRDLDHDSAETMARHGYPVVGVDALRYFWEHKSPERIAADLAVLMQQYREKWGAKHFVLAGYSFGADVLPAVYNRLPAEDQSQVTTMLLLAFARSGDFEIQVSGWLGHQGDEALTGPEMAKVPARKVYCIYGTEEADTSGCTQPGAVGEKLELPGGHHYDGNYDRLAQFMMKAIEARAPVENAVQP</sequence>
<dbReference type="EMBL" id="BMPO01000001">
    <property type="protein sequence ID" value="GGJ81578.1"/>
    <property type="molecule type" value="Genomic_DNA"/>
</dbReference>
<evidence type="ECO:0000259" key="1">
    <source>
        <dbReference type="Pfam" id="PF06057"/>
    </source>
</evidence>
<name>A0A917USD0_9PSED</name>
<organism evidence="2 3">
    <name type="scientific">Pseudomonas matsuisoli</name>
    <dbReference type="NCBI Taxonomy" id="1515666"/>
    <lineage>
        <taxon>Bacteria</taxon>
        <taxon>Pseudomonadati</taxon>
        <taxon>Pseudomonadota</taxon>
        <taxon>Gammaproteobacteria</taxon>
        <taxon>Pseudomonadales</taxon>
        <taxon>Pseudomonadaceae</taxon>
        <taxon>Pseudomonas</taxon>
    </lineage>
</organism>
<dbReference type="InterPro" id="IPR029058">
    <property type="entry name" value="AB_hydrolase_fold"/>
</dbReference>
<gene>
    <name evidence="2" type="ORF">GCM10009304_04330</name>
</gene>
<dbReference type="AlphaFoldDB" id="A0A917USD0"/>
<keyword evidence="3" id="KW-1185">Reference proteome</keyword>
<dbReference type="Gene3D" id="3.40.50.1820">
    <property type="entry name" value="alpha/beta hydrolase"/>
    <property type="match status" value="1"/>
</dbReference>
<protein>
    <recommendedName>
        <fullName evidence="1">Bacterial virulence domain-containing protein</fullName>
    </recommendedName>
</protein>
<reference evidence="2" key="1">
    <citation type="journal article" date="2014" name="Int. J. Syst. Evol. Microbiol.">
        <title>Complete genome sequence of Corynebacterium casei LMG S-19264T (=DSM 44701T), isolated from a smear-ripened cheese.</title>
        <authorList>
            <consortium name="US DOE Joint Genome Institute (JGI-PGF)"/>
            <person name="Walter F."/>
            <person name="Albersmeier A."/>
            <person name="Kalinowski J."/>
            <person name="Ruckert C."/>
        </authorList>
    </citation>
    <scope>NUCLEOTIDE SEQUENCE</scope>
    <source>
        <strain evidence="2">JCM 30078</strain>
    </source>
</reference>
<dbReference type="InterPro" id="IPR011225">
    <property type="entry name" value="IV_sec_VirJ"/>
</dbReference>
<dbReference type="PIRSF" id="PIRSF029063">
    <property type="entry name" value="IV_sec_VirJ"/>
    <property type="match status" value="1"/>
</dbReference>
<evidence type="ECO:0000313" key="2">
    <source>
        <dbReference type="EMBL" id="GGJ81578.1"/>
    </source>
</evidence>
<proteinExistence type="predicted"/>
<comment type="caution">
    <text evidence="2">The sequence shown here is derived from an EMBL/GenBank/DDBJ whole genome shotgun (WGS) entry which is preliminary data.</text>
</comment>